<dbReference type="KEGG" id="tnl:113504481"/>
<feature type="compositionally biased region" description="Basic and acidic residues" evidence="4">
    <location>
        <begin position="404"/>
        <end position="439"/>
    </location>
</feature>
<evidence type="ECO:0000256" key="4">
    <source>
        <dbReference type="SAM" id="MobiDB-lite"/>
    </source>
</evidence>
<evidence type="ECO:0000313" key="6">
    <source>
        <dbReference type="Proteomes" id="UP000322000"/>
    </source>
</evidence>
<feature type="region of interest" description="Disordered" evidence="4">
    <location>
        <begin position="220"/>
        <end position="667"/>
    </location>
</feature>
<evidence type="ECO:0000313" key="7">
    <source>
        <dbReference type="RefSeq" id="XP_026742585.1"/>
    </source>
</evidence>
<dbReference type="GO" id="GO:0008270">
    <property type="term" value="F:zinc ion binding"/>
    <property type="evidence" value="ECO:0007669"/>
    <property type="project" value="UniProtKB-KW"/>
</dbReference>
<keyword evidence="1" id="KW-0479">Metal-binding</keyword>
<feature type="compositionally biased region" description="Basic and acidic residues" evidence="4">
    <location>
        <begin position="647"/>
        <end position="667"/>
    </location>
</feature>
<protein>
    <submittedName>
        <fullName evidence="7">Uncharacterized protein DDB_G0283697-like isoform X1</fullName>
    </submittedName>
</protein>
<dbReference type="OrthoDB" id="69229at2759"/>
<reference evidence="7" key="1">
    <citation type="submission" date="2025-08" db="UniProtKB">
        <authorList>
            <consortium name="RefSeq"/>
        </authorList>
    </citation>
    <scope>IDENTIFICATION</scope>
</reference>
<proteinExistence type="predicted"/>
<keyword evidence="2" id="KW-0863">Zinc-finger</keyword>
<evidence type="ECO:0000259" key="5">
    <source>
        <dbReference type="PROSITE" id="PS51800"/>
    </source>
</evidence>
<feature type="compositionally biased region" description="Polar residues" evidence="4">
    <location>
        <begin position="227"/>
        <end position="239"/>
    </location>
</feature>
<feature type="compositionally biased region" description="Basic and acidic residues" evidence="4">
    <location>
        <begin position="552"/>
        <end position="573"/>
    </location>
</feature>
<accession>A0A7E5WP92</accession>
<feature type="compositionally biased region" description="Basic and acidic residues" evidence="4">
    <location>
        <begin position="529"/>
        <end position="545"/>
    </location>
</feature>
<feature type="compositionally biased region" description="Basic and acidic residues" evidence="4">
    <location>
        <begin position="265"/>
        <end position="363"/>
    </location>
</feature>
<dbReference type="Proteomes" id="UP000322000">
    <property type="component" value="Chromosome 22"/>
</dbReference>
<feature type="compositionally biased region" description="Basic and acidic residues" evidence="4">
    <location>
        <begin position="500"/>
        <end position="510"/>
    </location>
</feature>
<feature type="compositionally biased region" description="Basic and acidic residues" evidence="4">
    <location>
        <begin position="449"/>
        <end position="486"/>
    </location>
</feature>
<evidence type="ECO:0000256" key="1">
    <source>
        <dbReference type="ARBA" id="ARBA00022723"/>
    </source>
</evidence>
<evidence type="ECO:0000256" key="3">
    <source>
        <dbReference type="ARBA" id="ARBA00022833"/>
    </source>
</evidence>
<feature type="domain" description="CHHC U11-48K-type" evidence="5">
    <location>
        <begin position="42"/>
        <end position="69"/>
    </location>
</feature>
<keyword evidence="6" id="KW-1185">Reference proteome</keyword>
<dbReference type="GeneID" id="113504481"/>
<feature type="compositionally biased region" description="Basic and acidic residues" evidence="4">
    <location>
        <begin position="241"/>
        <end position="257"/>
    </location>
</feature>
<organism evidence="6 7">
    <name type="scientific">Trichoplusia ni</name>
    <name type="common">Cabbage looper</name>
    <dbReference type="NCBI Taxonomy" id="7111"/>
    <lineage>
        <taxon>Eukaryota</taxon>
        <taxon>Metazoa</taxon>
        <taxon>Ecdysozoa</taxon>
        <taxon>Arthropoda</taxon>
        <taxon>Hexapoda</taxon>
        <taxon>Insecta</taxon>
        <taxon>Pterygota</taxon>
        <taxon>Neoptera</taxon>
        <taxon>Endopterygota</taxon>
        <taxon>Lepidoptera</taxon>
        <taxon>Glossata</taxon>
        <taxon>Ditrysia</taxon>
        <taxon>Noctuoidea</taxon>
        <taxon>Noctuidae</taxon>
        <taxon>Plusiinae</taxon>
        <taxon>Trichoplusia</taxon>
    </lineage>
</organism>
<keyword evidence="3" id="KW-0862">Zinc</keyword>
<dbReference type="AlphaFoldDB" id="A0A7E5WP92"/>
<sequence>MDMRQEFITNLQSYTEGIDKEVTMILQSLQWDKNHLLQHPVLVSCVYDSNHKMPPDKVDEHERQCFFSHNGYARDELLLPDPPDTDGGTLVKLSKEDIAHIIGNAAQSDPMFKRGVGSPGAEPMSLARLQASYSADERRAIHQAVVSAVPSCHDLADLALPGDGDKAKGRVILTRFEILAELRNMRRRRTKYRVAAKTRNYSDVLRDVIKTQMEHYNVVKTEPVDEISNSGPTTSNPQLDRNGENRDSYRSRERDMPRPIIETSVKTEREHSRERDRDYSRERFNRERRYEDRRREGRNAERNRHQYYEKSDERRHDKTRERSRRYQEKSKRFDQGDEREDRYREKRQDKYKDRRYNDSNRDRSRGRRSSSHQHSDYENRVKIEPGIEEGSDRRRDRRRRSREKRYSSDSYREHDHEERVRRHETHGGDYETRVKREPDFNETGDDWQSEYHERSTERIPIKQERERSIPEDDRSYEQPNIREKNRYSAQHSYGKHKEKSHSSDQYRERSNAYSATSQRSKYKHKSNEKKRNSSDEYRHDKETDRRNRHREKSHEMSYIKQEEESPEKEGHREKGTKKHEKYRDSGTTDRYKEKSKQRPIISDDYRKYDRSKDNYRSQRYNRDRSYDRGSYYSRSSEETDAPTSYKRYYDNPAEPHYDPHKKIKVEK</sequence>
<dbReference type="RefSeq" id="XP_026742585.1">
    <property type="nucleotide sequence ID" value="XM_026886784.1"/>
</dbReference>
<dbReference type="InterPro" id="IPR022776">
    <property type="entry name" value="TRM13/UPF0224_CHHC_Znf_dom"/>
</dbReference>
<gene>
    <name evidence="7" type="primary">LOC113504481</name>
</gene>
<evidence type="ECO:0000256" key="2">
    <source>
        <dbReference type="ARBA" id="ARBA00022771"/>
    </source>
</evidence>
<feature type="compositionally biased region" description="Basic and acidic residues" evidence="4">
    <location>
        <begin position="373"/>
        <end position="394"/>
    </location>
</feature>
<name>A0A7E5WP92_TRINI</name>
<feature type="compositionally biased region" description="Basic and acidic residues" evidence="4">
    <location>
        <begin position="581"/>
        <end position="627"/>
    </location>
</feature>
<dbReference type="PROSITE" id="PS51800">
    <property type="entry name" value="ZF_CHHC_U11_48K"/>
    <property type="match status" value="1"/>
</dbReference>
<dbReference type="InParanoid" id="A0A7E5WP92"/>